<keyword evidence="12 16" id="KW-0547">Nucleotide-binding</keyword>
<dbReference type="OrthoDB" id="9802824at2"/>
<name>A0A1M5Y6H1_9FIRM</name>
<evidence type="ECO:0000256" key="11">
    <source>
        <dbReference type="ARBA" id="ARBA00022726"/>
    </source>
</evidence>
<keyword evidence="9 16" id="KW-0808">Transferase</keyword>
<evidence type="ECO:0000313" key="18">
    <source>
        <dbReference type="EMBL" id="SHI07519.1"/>
    </source>
</evidence>
<evidence type="ECO:0000256" key="9">
    <source>
        <dbReference type="ARBA" id="ARBA00022679"/>
    </source>
</evidence>
<sequence length="178" mass="20038">MKDFVKEVLVSEENIEKRVRELGIQITEDYKGKDLMLVGILKGAAIFMADLARSIDIPVTMDFMAVSSYGNTTQSSGVVRIVKDLDTSIEGKDILIVEDIIDTGLTLGYLTDNLTKRGARSVRICTLLDKPERRKVNVPVDYRGFIIPDEFVVGYGIDYAEKYRNLPYISSLKEEVYS</sequence>
<comment type="similarity">
    <text evidence="6 16">Belongs to the purine/pyrimidine phosphoribosyltransferase family.</text>
</comment>
<gene>
    <name evidence="18" type="ORF">SAMN02745180_02019</name>
</gene>
<dbReference type="CDD" id="cd06223">
    <property type="entry name" value="PRTases_typeI"/>
    <property type="match status" value="1"/>
</dbReference>
<dbReference type="InterPro" id="IPR050408">
    <property type="entry name" value="HGPRT"/>
</dbReference>
<comment type="catalytic activity">
    <reaction evidence="15">
        <text>IMP + diphosphate = hypoxanthine + 5-phospho-alpha-D-ribose 1-diphosphate</text>
        <dbReference type="Rhea" id="RHEA:17973"/>
        <dbReference type="ChEBI" id="CHEBI:17368"/>
        <dbReference type="ChEBI" id="CHEBI:33019"/>
        <dbReference type="ChEBI" id="CHEBI:58017"/>
        <dbReference type="ChEBI" id="CHEBI:58053"/>
        <dbReference type="EC" id="2.4.2.8"/>
    </reaction>
    <physiologicalReaction direction="right-to-left" evidence="15">
        <dbReference type="Rhea" id="RHEA:17975"/>
    </physiologicalReaction>
</comment>
<evidence type="ECO:0000256" key="6">
    <source>
        <dbReference type="ARBA" id="ARBA00008391"/>
    </source>
</evidence>
<dbReference type="GO" id="GO:0006178">
    <property type="term" value="P:guanine salvage"/>
    <property type="evidence" value="ECO:0007669"/>
    <property type="project" value="TreeGrafter"/>
</dbReference>
<dbReference type="Proteomes" id="UP000184389">
    <property type="component" value="Unassembled WGS sequence"/>
</dbReference>
<evidence type="ECO:0000256" key="2">
    <source>
        <dbReference type="ARBA" id="ARBA00002049"/>
    </source>
</evidence>
<evidence type="ECO:0000256" key="12">
    <source>
        <dbReference type="ARBA" id="ARBA00022741"/>
    </source>
</evidence>
<keyword evidence="8 16" id="KW-0328">Glycosyltransferase</keyword>
<dbReference type="STRING" id="1123281.SAMN02745180_02019"/>
<dbReference type="UniPathway" id="UPA00591">
    <property type="reaction ID" value="UER00648"/>
</dbReference>
<dbReference type="NCBIfam" id="TIGR01203">
    <property type="entry name" value="HGPRTase"/>
    <property type="match status" value="1"/>
</dbReference>
<dbReference type="PANTHER" id="PTHR43340">
    <property type="entry name" value="HYPOXANTHINE-GUANINE PHOSPHORIBOSYLTRANSFERASE"/>
    <property type="match status" value="1"/>
</dbReference>
<dbReference type="PANTHER" id="PTHR43340:SF1">
    <property type="entry name" value="HYPOXANTHINE PHOSPHORIBOSYLTRANSFERASE"/>
    <property type="match status" value="1"/>
</dbReference>
<dbReference type="EMBL" id="FQXR01000009">
    <property type="protein sequence ID" value="SHI07519.1"/>
    <property type="molecule type" value="Genomic_DNA"/>
</dbReference>
<evidence type="ECO:0000256" key="10">
    <source>
        <dbReference type="ARBA" id="ARBA00022723"/>
    </source>
</evidence>
<evidence type="ECO:0000256" key="16">
    <source>
        <dbReference type="RuleBase" id="RU364099"/>
    </source>
</evidence>
<comment type="cofactor">
    <cofactor evidence="1 16">
        <name>Mg(2+)</name>
        <dbReference type="ChEBI" id="CHEBI:18420"/>
    </cofactor>
</comment>
<proteinExistence type="inferred from homology"/>
<keyword evidence="13 16" id="KW-0460">Magnesium</keyword>
<dbReference type="FunFam" id="3.40.50.2020:FF:000006">
    <property type="entry name" value="Hypoxanthine phosphoribosyltransferase"/>
    <property type="match status" value="1"/>
</dbReference>
<dbReference type="GO" id="GO:0052657">
    <property type="term" value="F:guanine phosphoribosyltransferase activity"/>
    <property type="evidence" value="ECO:0007669"/>
    <property type="project" value="UniProtKB-ARBA"/>
</dbReference>
<evidence type="ECO:0000256" key="1">
    <source>
        <dbReference type="ARBA" id="ARBA00001946"/>
    </source>
</evidence>
<comment type="pathway">
    <text evidence="4 16">Purine metabolism; IMP biosynthesis via salvage pathway; IMP from hypoxanthine: step 1/1.</text>
</comment>
<dbReference type="RefSeq" id="WP_072744667.1">
    <property type="nucleotide sequence ID" value="NZ_FQXR01000009.1"/>
</dbReference>
<dbReference type="GO" id="GO:0000287">
    <property type="term" value="F:magnesium ion binding"/>
    <property type="evidence" value="ECO:0007669"/>
    <property type="project" value="TreeGrafter"/>
</dbReference>
<dbReference type="Pfam" id="PF00156">
    <property type="entry name" value="Pribosyltran"/>
    <property type="match status" value="1"/>
</dbReference>
<dbReference type="GO" id="GO:0004422">
    <property type="term" value="F:hypoxanthine phosphoribosyltransferase activity"/>
    <property type="evidence" value="ECO:0007669"/>
    <property type="project" value="InterPro"/>
</dbReference>
<dbReference type="InterPro" id="IPR005904">
    <property type="entry name" value="Hxn_phspho_trans"/>
</dbReference>
<evidence type="ECO:0000256" key="7">
    <source>
        <dbReference type="ARBA" id="ARBA00022490"/>
    </source>
</evidence>
<dbReference type="GO" id="GO:0032264">
    <property type="term" value="P:IMP salvage"/>
    <property type="evidence" value="ECO:0007669"/>
    <property type="project" value="UniProtKB-UniPathway"/>
</dbReference>
<feature type="domain" description="Phosphoribosyltransferase" evidence="17">
    <location>
        <begin position="12"/>
        <end position="159"/>
    </location>
</feature>
<evidence type="ECO:0000313" key="19">
    <source>
        <dbReference type="Proteomes" id="UP000184389"/>
    </source>
</evidence>
<evidence type="ECO:0000256" key="13">
    <source>
        <dbReference type="ARBA" id="ARBA00022842"/>
    </source>
</evidence>
<evidence type="ECO:0000256" key="15">
    <source>
        <dbReference type="ARBA" id="ARBA00049402"/>
    </source>
</evidence>
<dbReference type="GO" id="GO:0006166">
    <property type="term" value="P:purine ribonucleoside salvage"/>
    <property type="evidence" value="ECO:0007669"/>
    <property type="project" value="UniProtKB-KW"/>
</dbReference>
<evidence type="ECO:0000256" key="3">
    <source>
        <dbReference type="ARBA" id="ARBA00004496"/>
    </source>
</evidence>
<comment type="subcellular location">
    <subcellularLocation>
        <location evidence="3 16">Cytoplasm</location>
    </subcellularLocation>
</comment>
<evidence type="ECO:0000259" key="17">
    <source>
        <dbReference type="Pfam" id="PF00156"/>
    </source>
</evidence>
<dbReference type="InterPro" id="IPR029057">
    <property type="entry name" value="PRTase-like"/>
</dbReference>
<keyword evidence="7 16" id="KW-0963">Cytoplasm</keyword>
<protein>
    <recommendedName>
        <fullName evidence="16">Hypoxanthine phosphoribosyltransferase</fullName>
        <ecNumber evidence="16">2.4.2.8</ecNumber>
    </recommendedName>
</protein>
<dbReference type="GO" id="GO:0032263">
    <property type="term" value="P:GMP salvage"/>
    <property type="evidence" value="ECO:0007669"/>
    <property type="project" value="TreeGrafter"/>
</dbReference>
<keyword evidence="19" id="KW-1185">Reference proteome</keyword>
<dbReference type="GO" id="GO:0005829">
    <property type="term" value="C:cytosol"/>
    <property type="evidence" value="ECO:0007669"/>
    <property type="project" value="TreeGrafter"/>
</dbReference>
<comment type="pathway">
    <text evidence="5">Purine metabolism; GMP biosynthesis via salvage pathway; GMP from guanine: step 1/1.</text>
</comment>
<reference evidence="18 19" key="1">
    <citation type="submission" date="2016-11" db="EMBL/GenBank/DDBJ databases">
        <authorList>
            <person name="Jaros S."/>
            <person name="Januszkiewicz K."/>
            <person name="Wedrychowicz H."/>
        </authorList>
    </citation>
    <scope>NUCLEOTIDE SEQUENCE [LARGE SCALE GENOMIC DNA]</scope>
    <source>
        <strain evidence="18 19">DSM 13106</strain>
    </source>
</reference>
<evidence type="ECO:0000256" key="5">
    <source>
        <dbReference type="ARBA" id="ARBA00004676"/>
    </source>
</evidence>
<keyword evidence="10 16" id="KW-0479">Metal-binding</keyword>
<dbReference type="InterPro" id="IPR000836">
    <property type="entry name" value="PRTase_dom"/>
</dbReference>
<accession>A0A1M5Y6H1</accession>
<dbReference type="AlphaFoldDB" id="A0A1M5Y6H1"/>
<comment type="function">
    <text evidence="2">Purine salvage pathway enzyme that catalyzes the transfer of the ribosyl-5-phosphate group from 5-phospho-alpha-D-ribose 1-diphosphate (PRPP) to the N9 position of the 6-oxopurines hypoxanthine and guanine to form the corresponding ribonucleotides IMP (inosine 5'-monophosphate) and GMP (guanosine 5'-monophosphate), with the release of PPi.</text>
</comment>
<comment type="catalytic activity">
    <reaction evidence="14">
        <text>GMP + diphosphate = guanine + 5-phospho-alpha-D-ribose 1-diphosphate</text>
        <dbReference type="Rhea" id="RHEA:25424"/>
        <dbReference type="ChEBI" id="CHEBI:16235"/>
        <dbReference type="ChEBI" id="CHEBI:33019"/>
        <dbReference type="ChEBI" id="CHEBI:58017"/>
        <dbReference type="ChEBI" id="CHEBI:58115"/>
        <dbReference type="EC" id="2.4.2.8"/>
    </reaction>
    <physiologicalReaction direction="right-to-left" evidence="14">
        <dbReference type="Rhea" id="RHEA:25426"/>
    </physiologicalReaction>
</comment>
<evidence type="ECO:0000256" key="14">
    <source>
        <dbReference type="ARBA" id="ARBA00048811"/>
    </source>
</evidence>
<keyword evidence="11 16" id="KW-0660">Purine salvage</keyword>
<dbReference type="EC" id="2.4.2.8" evidence="16"/>
<dbReference type="SUPFAM" id="SSF53271">
    <property type="entry name" value="PRTase-like"/>
    <property type="match status" value="1"/>
</dbReference>
<dbReference type="Gene3D" id="3.40.50.2020">
    <property type="match status" value="1"/>
</dbReference>
<dbReference type="GO" id="GO:0046100">
    <property type="term" value="P:hypoxanthine metabolic process"/>
    <property type="evidence" value="ECO:0007669"/>
    <property type="project" value="TreeGrafter"/>
</dbReference>
<organism evidence="18 19">
    <name type="scientific">Sporanaerobacter acetigenes DSM 13106</name>
    <dbReference type="NCBI Taxonomy" id="1123281"/>
    <lineage>
        <taxon>Bacteria</taxon>
        <taxon>Bacillati</taxon>
        <taxon>Bacillota</taxon>
        <taxon>Tissierellia</taxon>
        <taxon>Tissierellales</taxon>
        <taxon>Sporanaerobacteraceae</taxon>
        <taxon>Sporanaerobacter</taxon>
    </lineage>
</organism>
<evidence type="ECO:0000256" key="4">
    <source>
        <dbReference type="ARBA" id="ARBA00004669"/>
    </source>
</evidence>
<dbReference type="GO" id="GO:0000166">
    <property type="term" value="F:nucleotide binding"/>
    <property type="evidence" value="ECO:0007669"/>
    <property type="project" value="UniProtKB-KW"/>
</dbReference>
<evidence type="ECO:0000256" key="8">
    <source>
        <dbReference type="ARBA" id="ARBA00022676"/>
    </source>
</evidence>